<accession>W0E3N1</accession>
<feature type="region of interest" description="Disordered" evidence="1">
    <location>
        <begin position="24"/>
        <end position="58"/>
    </location>
</feature>
<evidence type="ECO:0000256" key="1">
    <source>
        <dbReference type="SAM" id="MobiDB-lite"/>
    </source>
</evidence>
<keyword evidence="3" id="KW-1185">Reference proteome</keyword>
<organism evidence="2 3">
    <name type="scientific">Marichromatium purpuratum 984</name>
    <dbReference type="NCBI Taxonomy" id="765910"/>
    <lineage>
        <taxon>Bacteria</taxon>
        <taxon>Pseudomonadati</taxon>
        <taxon>Pseudomonadota</taxon>
        <taxon>Gammaproteobacteria</taxon>
        <taxon>Chromatiales</taxon>
        <taxon>Chromatiaceae</taxon>
        <taxon>Marichromatium</taxon>
    </lineage>
</organism>
<sequence length="181" mass="18667">MLAFGYLYWDSLEQEGRELATVDEAAVPAPQQADSTMPTTQSEAVPSPSSPEVAAAEPVAAVPAASEAEPAVAPVVAEPAVAAEVVEAASSASAPETAEAAAQPAPSPVAALAPVVPHDPFAAHQARLAAHHAAMQRLAQERMEQHWAQRPVAWPHPPMPYAPPLMPPFGYAAPVAVGEAR</sequence>
<protein>
    <submittedName>
        <fullName evidence="2">Uncharacterized protein</fullName>
    </submittedName>
</protein>
<name>W0E3N1_MARPU</name>
<dbReference type="STRING" id="765910.MARPU_07975"/>
<dbReference type="EMBL" id="CP007031">
    <property type="protein sequence ID" value="AHF05470.1"/>
    <property type="molecule type" value="Genomic_DNA"/>
</dbReference>
<dbReference type="KEGG" id="mpur:MARPU_07975"/>
<proteinExistence type="predicted"/>
<dbReference type="HOGENOM" id="CLU_1487366_0_0_6"/>
<feature type="compositionally biased region" description="Polar residues" evidence="1">
    <location>
        <begin position="32"/>
        <end position="41"/>
    </location>
</feature>
<gene>
    <name evidence="2" type="ORF">MARPU_07975</name>
</gene>
<feature type="compositionally biased region" description="Low complexity" evidence="1">
    <location>
        <begin position="42"/>
        <end position="58"/>
    </location>
</feature>
<dbReference type="Proteomes" id="UP000005275">
    <property type="component" value="Chromosome"/>
</dbReference>
<reference evidence="2 3" key="1">
    <citation type="submission" date="2013-12" db="EMBL/GenBank/DDBJ databases">
        <authorList>
            <consortium name="DOE Joint Genome Institute"/>
            <person name="Bryant D.A."/>
            <person name="Huntemann M."/>
            <person name="Han J."/>
            <person name="Chen A."/>
            <person name="Kyrpides N."/>
            <person name="Mavromatis K."/>
            <person name="Markowitz V."/>
            <person name="Palaniappan K."/>
            <person name="Ivanova N."/>
            <person name="Schaumberg A."/>
            <person name="Pati A."/>
            <person name="Liolios K."/>
            <person name="Nordberg H.P."/>
            <person name="Cantor M.N."/>
            <person name="Hua S.X."/>
            <person name="Woyke T."/>
        </authorList>
    </citation>
    <scope>NUCLEOTIDE SEQUENCE [LARGE SCALE GENOMIC DNA]</scope>
    <source>
        <strain evidence="2 3">984</strain>
    </source>
</reference>
<evidence type="ECO:0000313" key="3">
    <source>
        <dbReference type="Proteomes" id="UP000005275"/>
    </source>
</evidence>
<dbReference type="AlphaFoldDB" id="W0E3N1"/>
<evidence type="ECO:0000313" key="2">
    <source>
        <dbReference type="EMBL" id="AHF05470.1"/>
    </source>
</evidence>